<keyword evidence="3" id="KW-1185">Reference proteome</keyword>
<dbReference type="AlphaFoldDB" id="A0AAQ3X284"/>
<feature type="domain" description="MINDY deubiquitinase" evidence="1">
    <location>
        <begin position="25"/>
        <end position="71"/>
    </location>
</feature>
<gene>
    <name evidence="2" type="ORF">U9M48_029358</name>
</gene>
<evidence type="ECO:0000259" key="1">
    <source>
        <dbReference type="Pfam" id="PF04424"/>
    </source>
</evidence>
<protein>
    <recommendedName>
        <fullName evidence="1">MINDY deubiquitinase domain-containing protein</fullName>
    </recommendedName>
</protein>
<dbReference type="EMBL" id="CP144750">
    <property type="protein sequence ID" value="WVZ82046.1"/>
    <property type="molecule type" value="Genomic_DNA"/>
</dbReference>
<organism evidence="2 3">
    <name type="scientific">Paspalum notatum var. saurae</name>
    <dbReference type="NCBI Taxonomy" id="547442"/>
    <lineage>
        <taxon>Eukaryota</taxon>
        <taxon>Viridiplantae</taxon>
        <taxon>Streptophyta</taxon>
        <taxon>Embryophyta</taxon>
        <taxon>Tracheophyta</taxon>
        <taxon>Spermatophyta</taxon>
        <taxon>Magnoliopsida</taxon>
        <taxon>Liliopsida</taxon>
        <taxon>Poales</taxon>
        <taxon>Poaceae</taxon>
        <taxon>PACMAD clade</taxon>
        <taxon>Panicoideae</taxon>
        <taxon>Andropogonodae</taxon>
        <taxon>Paspaleae</taxon>
        <taxon>Paspalinae</taxon>
        <taxon>Paspalum</taxon>
    </lineage>
</organism>
<evidence type="ECO:0000313" key="2">
    <source>
        <dbReference type="EMBL" id="WVZ82046.1"/>
    </source>
</evidence>
<dbReference type="Proteomes" id="UP001341281">
    <property type="component" value="Chromosome 06"/>
</dbReference>
<dbReference type="InterPro" id="IPR033979">
    <property type="entry name" value="MINDY_domain"/>
</dbReference>
<proteinExistence type="predicted"/>
<evidence type="ECO:0000313" key="3">
    <source>
        <dbReference type="Proteomes" id="UP001341281"/>
    </source>
</evidence>
<dbReference type="GO" id="GO:0004843">
    <property type="term" value="F:cysteine-type deubiquitinase activity"/>
    <property type="evidence" value="ECO:0007669"/>
    <property type="project" value="InterPro"/>
</dbReference>
<name>A0AAQ3X284_PASNO</name>
<dbReference type="GO" id="GO:1990380">
    <property type="term" value="F:K48-linked deubiquitinase activity"/>
    <property type="evidence" value="ECO:0007669"/>
    <property type="project" value="InterPro"/>
</dbReference>
<accession>A0AAQ3X284</accession>
<sequence>MFMLVTLLMFLLTLFFVLYFLVDMIARFLRGPQLTLHGLTCLREELKEKEPCVLLWNGSFITAINVRTGKLMLVLF</sequence>
<dbReference type="Pfam" id="PF04424">
    <property type="entry name" value="MINDY_DUB"/>
    <property type="match status" value="1"/>
</dbReference>
<reference evidence="2 3" key="1">
    <citation type="submission" date="2024-02" db="EMBL/GenBank/DDBJ databases">
        <title>High-quality chromosome-scale genome assembly of Pensacola bahiagrass (Paspalum notatum Flugge var. saurae).</title>
        <authorList>
            <person name="Vega J.M."/>
            <person name="Podio M."/>
            <person name="Orjuela J."/>
            <person name="Siena L.A."/>
            <person name="Pessino S.C."/>
            <person name="Combes M.C."/>
            <person name="Mariac C."/>
            <person name="Albertini E."/>
            <person name="Pupilli F."/>
            <person name="Ortiz J.P.A."/>
            <person name="Leblanc O."/>
        </authorList>
    </citation>
    <scope>NUCLEOTIDE SEQUENCE [LARGE SCALE GENOMIC DNA]</scope>
    <source>
        <strain evidence="2">R1</strain>
        <tissue evidence="2">Leaf</tissue>
    </source>
</reference>